<dbReference type="AlphaFoldDB" id="A0A2R8BAK3"/>
<protein>
    <recommendedName>
        <fullName evidence="3">DUF2125 domain-containing protein</fullName>
    </recommendedName>
</protein>
<dbReference type="OrthoDB" id="7625707at2"/>
<evidence type="ECO:0000313" key="1">
    <source>
        <dbReference type="EMBL" id="SPH20099.1"/>
    </source>
</evidence>
<reference evidence="1 2" key="1">
    <citation type="submission" date="2018-03" db="EMBL/GenBank/DDBJ databases">
        <authorList>
            <person name="Keele B.F."/>
        </authorList>
    </citation>
    <scope>NUCLEOTIDE SEQUENCE [LARGE SCALE GENOMIC DNA]</scope>
    <source>
        <strain evidence="1 2">CECT 8599</strain>
    </source>
</reference>
<proteinExistence type="predicted"/>
<dbReference type="RefSeq" id="WP_108827361.1">
    <property type="nucleotide sequence ID" value="NZ_OMOR01000001.1"/>
</dbReference>
<accession>A0A2R8BAK3</accession>
<evidence type="ECO:0000313" key="2">
    <source>
        <dbReference type="Proteomes" id="UP000244880"/>
    </source>
</evidence>
<name>A0A2R8BAK3_9RHOB</name>
<dbReference type="EMBL" id="OMOR01000001">
    <property type="protein sequence ID" value="SPH20099.1"/>
    <property type="molecule type" value="Genomic_DNA"/>
</dbReference>
<organism evidence="1 2">
    <name type="scientific">Ascidiaceihabitans donghaensis</name>
    <dbReference type="NCBI Taxonomy" id="1510460"/>
    <lineage>
        <taxon>Bacteria</taxon>
        <taxon>Pseudomonadati</taxon>
        <taxon>Pseudomonadota</taxon>
        <taxon>Alphaproteobacteria</taxon>
        <taxon>Rhodobacterales</taxon>
        <taxon>Paracoccaceae</taxon>
        <taxon>Ascidiaceihabitans</taxon>
    </lineage>
</organism>
<keyword evidence="2" id="KW-1185">Reference proteome</keyword>
<gene>
    <name evidence="1" type="ORF">ASD8599_00837</name>
</gene>
<dbReference type="Pfam" id="PF09898">
    <property type="entry name" value="DUF2125"/>
    <property type="match status" value="1"/>
</dbReference>
<evidence type="ECO:0008006" key="3">
    <source>
        <dbReference type="Google" id="ProtNLM"/>
    </source>
</evidence>
<sequence length="334" mass="36621">MRKLLWAVLVLLIMWCVWWAVAAFGLRTAIETWLEDRRGFGWQAESLSHDSTGFPLRIESALTGIALANPARGVAVNIPQMSISTPIWWPGDVKVTFTDAPMQFFTPQSKASVTAANAHTDLRLHPGTSLELEGLTANAGAWDISTPDGGLYAADRLTMQMLQSPDAPQTYTFFAIAPRFTLGSSMRKELRVPVEWPVSFDRLELGASITFDRPWDIRALEDRAPQPRVIKLDLAEAAWGDLRLFAAADLEVDDTGVPTGTLNLQAENWQTMLDLAEGAGLLPSQLRTQAQEGLGLLARMSGDPTALDVQLNFRSGFMSVGIIPIGPAPRIILR</sequence>
<dbReference type="InterPro" id="IPR018666">
    <property type="entry name" value="DUF2125"/>
</dbReference>
<dbReference type="Proteomes" id="UP000244880">
    <property type="component" value="Unassembled WGS sequence"/>
</dbReference>